<keyword evidence="3" id="KW-0812">Transmembrane</keyword>
<dbReference type="InterPro" id="IPR010664">
    <property type="entry name" value="LipoPS_assembly_LptC-rel"/>
</dbReference>
<dbReference type="EMBL" id="JAAFGW010000072">
    <property type="protein sequence ID" value="NDP47996.1"/>
    <property type="molecule type" value="Genomic_DNA"/>
</dbReference>
<dbReference type="GO" id="GO:0015221">
    <property type="term" value="F:lipopolysaccharide transmembrane transporter activity"/>
    <property type="evidence" value="ECO:0007669"/>
    <property type="project" value="InterPro"/>
</dbReference>
<organism evidence="6 7">
    <name type="scientific">Sulfuriferula multivorans</name>
    <dbReference type="NCBI Taxonomy" id="1559896"/>
    <lineage>
        <taxon>Bacteria</taxon>
        <taxon>Pseudomonadati</taxon>
        <taxon>Pseudomonadota</taxon>
        <taxon>Betaproteobacteria</taxon>
        <taxon>Nitrosomonadales</taxon>
        <taxon>Sulfuricellaceae</taxon>
        <taxon>Sulfuriferula</taxon>
    </lineage>
</organism>
<dbReference type="InterPro" id="IPR026265">
    <property type="entry name" value="LptC"/>
</dbReference>
<evidence type="ECO:0000256" key="3">
    <source>
        <dbReference type="ARBA" id="ARBA00022692"/>
    </source>
</evidence>
<dbReference type="GO" id="GO:0030288">
    <property type="term" value="C:outer membrane-bounded periplasmic space"/>
    <property type="evidence" value="ECO:0007669"/>
    <property type="project" value="TreeGrafter"/>
</dbReference>
<name>A0A7C9JXD2_9PROT</name>
<dbReference type="InterPro" id="IPR052363">
    <property type="entry name" value="LPS_export_LptC"/>
</dbReference>
<dbReference type="AlphaFoldDB" id="A0A7C9JXD2"/>
<keyword evidence="4" id="KW-1133">Transmembrane helix</keyword>
<dbReference type="PANTHER" id="PTHR37481">
    <property type="entry name" value="LIPOPOLYSACCHARIDE EXPORT SYSTEM PROTEIN LPTC"/>
    <property type="match status" value="1"/>
</dbReference>
<keyword evidence="5" id="KW-0472">Membrane</keyword>
<sequence length="190" mass="20886">MISRGSLWLPLLVLLLLAALSFWIERSVQTIASGNATGETDPEGIMENFDALRTDQTGRPQYRLSAKKLKHYTGSKRTELESPHFVLMDPSTSEVSAVSQQATVSSDGNEVDLRGDVNVLRAASTGQSALTMQTERLIIFPERKLLRSPGPVNIQDATLNLRAGAMEYNAVQRLIKLTGRVQARYISGNN</sequence>
<dbReference type="NCBIfam" id="TIGR04409">
    <property type="entry name" value="LptC_YrbK"/>
    <property type="match status" value="1"/>
</dbReference>
<keyword evidence="1" id="KW-1003">Cell membrane</keyword>
<comment type="caution">
    <text evidence="6">The sequence shown here is derived from an EMBL/GenBank/DDBJ whole genome shotgun (WGS) entry which is preliminary data.</text>
</comment>
<reference evidence="6 7" key="1">
    <citation type="submission" date="2019-09" db="EMBL/GenBank/DDBJ databases">
        <title>H2 Metabolism Revealed by Metagenomic Analysis in Subglacial Sediment of East Antarctica.</title>
        <authorList>
            <person name="Yang Z."/>
            <person name="Zhang Y."/>
            <person name="Lv Y."/>
            <person name="Yan W."/>
            <person name="Xiao X."/>
            <person name="Sun B."/>
            <person name="Ma H."/>
        </authorList>
    </citation>
    <scope>NUCLEOTIDE SEQUENCE [LARGE SCALE GENOMIC DNA]</scope>
    <source>
        <strain evidence="6">Bin2_2</strain>
    </source>
</reference>
<proteinExistence type="predicted"/>
<dbReference type="GO" id="GO:0005886">
    <property type="term" value="C:plasma membrane"/>
    <property type="evidence" value="ECO:0007669"/>
    <property type="project" value="InterPro"/>
</dbReference>
<evidence type="ECO:0000256" key="5">
    <source>
        <dbReference type="ARBA" id="ARBA00023136"/>
    </source>
</evidence>
<evidence type="ECO:0000313" key="7">
    <source>
        <dbReference type="Proteomes" id="UP000483432"/>
    </source>
</evidence>
<evidence type="ECO:0000313" key="6">
    <source>
        <dbReference type="EMBL" id="NDP47996.1"/>
    </source>
</evidence>
<dbReference type="Gene3D" id="2.60.450.10">
    <property type="entry name" value="Lipopolysaccharide (LPS) transport protein A like domain"/>
    <property type="match status" value="1"/>
</dbReference>
<keyword evidence="2" id="KW-0997">Cell inner membrane</keyword>
<evidence type="ECO:0000256" key="2">
    <source>
        <dbReference type="ARBA" id="ARBA00022519"/>
    </source>
</evidence>
<gene>
    <name evidence="6" type="primary">lptC</name>
    <name evidence="6" type="ORF">GZ085_06300</name>
</gene>
<accession>A0A7C9JXD2</accession>
<evidence type="ECO:0000256" key="1">
    <source>
        <dbReference type="ARBA" id="ARBA00022475"/>
    </source>
</evidence>
<evidence type="ECO:0000256" key="4">
    <source>
        <dbReference type="ARBA" id="ARBA00022989"/>
    </source>
</evidence>
<dbReference type="PANTHER" id="PTHR37481:SF1">
    <property type="entry name" value="LIPOPOLYSACCHARIDE EXPORT SYSTEM PROTEIN LPTC"/>
    <property type="match status" value="1"/>
</dbReference>
<dbReference type="Pfam" id="PF06835">
    <property type="entry name" value="LptC"/>
    <property type="match status" value="1"/>
</dbReference>
<dbReference type="Proteomes" id="UP000483432">
    <property type="component" value="Unassembled WGS sequence"/>
</dbReference>
<protein>
    <submittedName>
        <fullName evidence="6">LPS export ABC transporter periplasmic protein LptC</fullName>
    </submittedName>
</protein>
<dbReference type="GO" id="GO:0017089">
    <property type="term" value="F:glycolipid transfer activity"/>
    <property type="evidence" value="ECO:0007669"/>
    <property type="project" value="TreeGrafter"/>
</dbReference>